<evidence type="ECO:0000313" key="2">
    <source>
        <dbReference type="Proteomes" id="UP000052946"/>
    </source>
</evidence>
<evidence type="ECO:0000313" key="1">
    <source>
        <dbReference type="EMBL" id="GAQ19487.1"/>
    </source>
</evidence>
<dbReference type="EMBL" id="BBXV01000048">
    <property type="protein sequence ID" value="GAQ19487.1"/>
    <property type="molecule type" value="Genomic_DNA"/>
</dbReference>
<protein>
    <submittedName>
        <fullName evidence="1">Phosphate:sodium symporter</fullName>
    </submittedName>
</protein>
<sequence>MLVKQFRTGYEAKSYLFILKKYYDKKIENQFESFETRGVEYGYILNEATEEIHDIEKIDFKELLEYKIRYSEDDLSFLEENNDKLKGGTIKFKLTDEASDKIDAITQMLSKKWNMRLYRAFSVKLILKYLYVRKIEKKDF</sequence>
<dbReference type="AlphaFoldDB" id="A0A0U9HAF2"/>
<dbReference type="OrthoDB" id="3010332at2"/>
<comment type="caution">
    <text evidence="1">The sequence shown here is derived from an EMBL/GenBank/DDBJ whole genome shotgun (WGS) entry which is preliminary data.</text>
</comment>
<proteinExistence type="predicted"/>
<organism evidence="1 2">
    <name type="scientific">Oceanobacillus picturae</name>
    <dbReference type="NCBI Taxonomy" id="171693"/>
    <lineage>
        <taxon>Bacteria</taxon>
        <taxon>Bacillati</taxon>
        <taxon>Bacillota</taxon>
        <taxon>Bacilli</taxon>
        <taxon>Bacillales</taxon>
        <taxon>Bacillaceae</taxon>
        <taxon>Oceanobacillus</taxon>
    </lineage>
</organism>
<gene>
    <name evidence="1" type="ORF">OPHB3_3456</name>
</gene>
<dbReference type="RefSeq" id="WP_058951107.1">
    <property type="nucleotide sequence ID" value="NZ_BBXV01000048.1"/>
</dbReference>
<accession>A0A0U9HAF2</accession>
<reference evidence="2" key="1">
    <citation type="submission" date="2015-07" db="EMBL/GenBank/DDBJ databases">
        <title>Draft Genome Sequence of Oceanobacillus picturae Heshi-B3 that Was Isolated from Fermented Rice Bran with Aging Salted Mackerel, Which Was Named Heshiko as Traditional Fermented Seafood in Japan.</title>
        <authorList>
            <person name="Akuzawa S."/>
            <person name="Nakagawa J."/>
            <person name="Kanekatsu T."/>
            <person name="Kanesaki Y."/>
            <person name="Suzuki T."/>
        </authorList>
    </citation>
    <scope>NUCLEOTIDE SEQUENCE [LARGE SCALE GENOMIC DNA]</scope>
    <source>
        <strain evidence="2">Heshi-B3</strain>
    </source>
</reference>
<name>A0A0U9HAF2_9BACI</name>
<reference evidence="1 2" key="2">
    <citation type="journal article" date="2016" name="Genome Announc.">
        <title>Draft Genome Sequence of Oceanobacillus picturae Heshi-B3, Isolated from Fermented Rice Bran in a Traditional Japanese Seafood Dish.</title>
        <authorList>
            <person name="Akuzawa S."/>
            <person name="Nagaoka J."/>
            <person name="Kanekatsu M."/>
            <person name="Kanesaki Y."/>
            <person name="Suzuki T."/>
        </authorList>
    </citation>
    <scope>NUCLEOTIDE SEQUENCE [LARGE SCALE GENOMIC DNA]</scope>
    <source>
        <strain evidence="1 2">Heshi-B3</strain>
    </source>
</reference>
<dbReference type="Proteomes" id="UP000052946">
    <property type="component" value="Unassembled WGS sequence"/>
</dbReference>